<dbReference type="EMBL" id="CADEHS020000618">
    <property type="protein sequence ID" value="CAG9955711.1"/>
    <property type="molecule type" value="Genomic_DNA"/>
</dbReference>
<gene>
    <name evidence="1" type="ORF">CRV2_00019353</name>
</gene>
<sequence>MPLALRLMIGWRGGAGLAVVVILLALSLHPIVAKIRRRSDRPRSGTLEILSDGNDAKFEIIAVHGLGADPDRTWTQAVERTQEREAAKHQPAHNPARIHLLQDLLKSDFPEARILSFKHNSNWLTDAPVKTTEEIGKSLLEEIKAKRLSRVIITMSFAKRG</sequence>
<dbReference type="Proteomes" id="UP000836387">
    <property type="component" value="Unassembled WGS sequence"/>
</dbReference>
<keyword evidence="2" id="KW-1185">Reference proteome</keyword>
<evidence type="ECO:0000313" key="2">
    <source>
        <dbReference type="Proteomes" id="UP000836387"/>
    </source>
</evidence>
<reference evidence="1" key="2">
    <citation type="submission" date="2021-10" db="EMBL/GenBank/DDBJ databases">
        <authorList>
            <person name="Piombo E."/>
        </authorList>
    </citation>
    <scope>NUCLEOTIDE SEQUENCE</scope>
</reference>
<organism evidence="1 2">
    <name type="scientific">Clonostachys rosea f. rosea IK726</name>
    <dbReference type="NCBI Taxonomy" id="1349383"/>
    <lineage>
        <taxon>Eukaryota</taxon>
        <taxon>Fungi</taxon>
        <taxon>Dikarya</taxon>
        <taxon>Ascomycota</taxon>
        <taxon>Pezizomycotina</taxon>
        <taxon>Sordariomycetes</taxon>
        <taxon>Hypocreomycetidae</taxon>
        <taxon>Hypocreales</taxon>
        <taxon>Bionectriaceae</taxon>
        <taxon>Clonostachys</taxon>
    </lineage>
</organism>
<protein>
    <submittedName>
        <fullName evidence="1">Uncharacterized protein</fullName>
    </submittedName>
</protein>
<reference evidence="1" key="1">
    <citation type="submission" date="2020-04" db="EMBL/GenBank/DDBJ databases">
        <authorList>
            <person name="Broberg M."/>
        </authorList>
    </citation>
    <scope>NUCLEOTIDE SEQUENCE</scope>
</reference>
<proteinExistence type="predicted"/>
<accession>A0ACA9UQH3</accession>
<comment type="caution">
    <text evidence="1">The sequence shown here is derived from an EMBL/GenBank/DDBJ whole genome shotgun (WGS) entry which is preliminary data.</text>
</comment>
<name>A0ACA9UQH3_BIOOC</name>
<evidence type="ECO:0000313" key="1">
    <source>
        <dbReference type="EMBL" id="CAG9955711.1"/>
    </source>
</evidence>